<keyword evidence="2" id="KW-0677">Repeat</keyword>
<feature type="repeat" description="WD" evidence="3">
    <location>
        <begin position="226"/>
        <end position="256"/>
    </location>
</feature>
<sequence length="308" mass="33242">MKHEEDGDLHCVTWSHDGDLIISGSGASKIYVWKSTSGELLRTLQCGAEDSQIVDDVVVSPNGELLISGSEDGKVRVWKLSSGELVRTLEGHDEWVNAVAVSPDGALIASASDDYSVRVWKSNTGEHVRTLKGHDDYVYGVAFSADGQLIVSASMDGTARVWKAATGRCRRILAHPDSASVHAVAVSRDGYVISGSGDKKLRLWHLRGSGSVNPPPLSVKVPLKILDAHVDEVVAVDVSRDGQVASASADCKVKLWTPAGELYRTFDKHEQSVKDVAVSPDGERIASGSEDGVIYVWKRARQGRFCRP</sequence>
<feature type="repeat" description="WD" evidence="3">
    <location>
        <begin position="174"/>
        <end position="214"/>
    </location>
</feature>
<evidence type="ECO:0000313" key="5">
    <source>
        <dbReference type="EMBL" id="CAE0818316.1"/>
    </source>
</evidence>
<dbReference type="PRINTS" id="PR00320">
    <property type="entry name" value="GPROTEINBRPT"/>
</dbReference>
<reference evidence="5" key="1">
    <citation type="submission" date="2021-01" db="EMBL/GenBank/DDBJ databases">
        <authorList>
            <person name="Corre E."/>
            <person name="Pelletier E."/>
            <person name="Niang G."/>
            <person name="Scheremetjew M."/>
            <person name="Finn R."/>
            <person name="Kale V."/>
            <person name="Holt S."/>
            <person name="Cochrane G."/>
            <person name="Meng A."/>
            <person name="Brown T."/>
            <person name="Cohen L."/>
        </authorList>
    </citation>
    <scope>NUCLEOTIDE SEQUENCE</scope>
    <source>
        <strain evidence="5">CCMP1594</strain>
    </source>
</reference>
<keyword evidence="1 3" id="KW-0853">WD repeat</keyword>
<dbReference type="Gene3D" id="2.130.10.10">
    <property type="entry name" value="YVTN repeat-like/Quinoprotein amine dehydrogenase"/>
    <property type="match status" value="3"/>
</dbReference>
<dbReference type="InterPro" id="IPR055440">
    <property type="entry name" value="Beta-prop_WDR90_4th"/>
</dbReference>
<proteinExistence type="predicted"/>
<dbReference type="Pfam" id="PF23342">
    <property type="entry name" value="WDR90_beta-prop_4th"/>
    <property type="match status" value="1"/>
</dbReference>
<dbReference type="Pfam" id="PF00400">
    <property type="entry name" value="WD40"/>
    <property type="match status" value="3"/>
</dbReference>
<dbReference type="InterPro" id="IPR015943">
    <property type="entry name" value="WD40/YVTN_repeat-like_dom_sf"/>
</dbReference>
<dbReference type="SMART" id="SM00320">
    <property type="entry name" value="WD40"/>
    <property type="match status" value="7"/>
</dbReference>
<evidence type="ECO:0000256" key="3">
    <source>
        <dbReference type="PROSITE-ProRule" id="PRU00221"/>
    </source>
</evidence>
<dbReference type="InterPro" id="IPR050349">
    <property type="entry name" value="WD_LIS1/nudF_dynein_reg"/>
</dbReference>
<feature type="repeat" description="WD" evidence="3">
    <location>
        <begin position="131"/>
        <end position="172"/>
    </location>
</feature>
<dbReference type="SUPFAM" id="SSF50978">
    <property type="entry name" value="WD40 repeat-like"/>
    <property type="match status" value="1"/>
</dbReference>
<protein>
    <recommendedName>
        <fullName evidence="4">WDR90 4th beta-propeller domain-containing protein</fullName>
    </recommendedName>
</protein>
<dbReference type="PROSITE" id="PS50082">
    <property type="entry name" value="WD_REPEATS_2"/>
    <property type="match status" value="7"/>
</dbReference>
<dbReference type="PANTHER" id="PTHR44129">
    <property type="entry name" value="WD REPEAT-CONTAINING PROTEIN POP1"/>
    <property type="match status" value="1"/>
</dbReference>
<dbReference type="InterPro" id="IPR001680">
    <property type="entry name" value="WD40_rpt"/>
</dbReference>
<dbReference type="EMBL" id="HBJA01084641">
    <property type="protein sequence ID" value="CAE0818316.1"/>
    <property type="molecule type" value="Transcribed_RNA"/>
</dbReference>
<dbReference type="CDD" id="cd00200">
    <property type="entry name" value="WD40"/>
    <property type="match status" value="1"/>
</dbReference>
<evidence type="ECO:0000256" key="2">
    <source>
        <dbReference type="ARBA" id="ARBA00022737"/>
    </source>
</evidence>
<dbReference type="InterPro" id="IPR036322">
    <property type="entry name" value="WD40_repeat_dom_sf"/>
</dbReference>
<feature type="repeat" description="WD" evidence="3">
    <location>
        <begin position="47"/>
        <end position="88"/>
    </location>
</feature>
<name>A0A7S4FXE8_9EUGL</name>
<feature type="repeat" description="WD" evidence="3">
    <location>
        <begin position="89"/>
        <end position="130"/>
    </location>
</feature>
<feature type="repeat" description="WD" evidence="3">
    <location>
        <begin position="2"/>
        <end position="43"/>
    </location>
</feature>
<feature type="domain" description="WDR90 4th beta-propeller" evidence="4">
    <location>
        <begin position="54"/>
        <end position="195"/>
    </location>
</feature>
<dbReference type="AlphaFoldDB" id="A0A7S4FXE8"/>
<dbReference type="PROSITE" id="PS50294">
    <property type="entry name" value="WD_REPEATS_REGION"/>
    <property type="match status" value="4"/>
</dbReference>
<feature type="repeat" description="WD" evidence="3">
    <location>
        <begin position="266"/>
        <end position="298"/>
    </location>
</feature>
<dbReference type="InterPro" id="IPR020472">
    <property type="entry name" value="WD40_PAC1"/>
</dbReference>
<accession>A0A7S4FXE8</accession>
<gene>
    <name evidence="5" type="ORF">EGYM00163_LOCUS29484</name>
</gene>
<organism evidence="5">
    <name type="scientific">Eutreptiella gymnastica</name>
    <dbReference type="NCBI Taxonomy" id="73025"/>
    <lineage>
        <taxon>Eukaryota</taxon>
        <taxon>Discoba</taxon>
        <taxon>Euglenozoa</taxon>
        <taxon>Euglenida</taxon>
        <taxon>Spirocuta</taxon>
        <taxon>Euglenophyceae</taxon>
        <taxon>Eutreptiales</taxon>
        <taxon>Eutreptiaceae</taxon>
        <taxon>Eutreptiella</taxon>
    </lineage>
</organism>
<evidence type="ECO:0000259" key="4">
    <source>
        <dbReference type="Pfam" id="PF23342"/>
    </source>
</evidence>
<evidence type="ECO:0000256" key="1">
    <source>
        <dbReference type="ARBA" id="ARBA00022574"/>
    </source>
</evidence>